<reference evidence="1 2" key="1">
    <citation type="submission" date="2018-06" db="EMBL/GenBank/DDBJ databases">
        <title>Genomic Encyclopedia of Archaeal and Bacterial Type Strains, Phase II (KMG-II): from individual species to whole genera.</title>
        <authorList>
            <person name="Goeker M."/>
        </authorList>
    </citation>
    <scope>NUCLEOTIDE SEQUENCE [LARGE SCALE GENOMIC DNA]</scope>
    <source>
        <strain evidence="1 2">KACC 16626</strain>
    </source>
</reference>
<evidence type="ECO:0000313" key="2">
    <source>
        <dbReference type="Proteomes" id="UP000247416"/>
    </source>
</evidence>
<dbReference type="AlphaFoldDB" id="A0A318TIV1"/>
<gene>
    <name evidence="1" type="ORF">BJ095_1583</name>
</gene>
<dbReference type="Proteomes" id="UP000247416">
    <property type="component" value="Unassembled WGS sequence"/>
</dbReference>
<evidence type="ECO:0000313" key="1">
    <source>
        <dbReference type="EMBL" id="PYF01765.1"/>
    </source>
</evidence>
<keyword evidence="2" id="KW-1185">Reference proteome</keyword>
<dbReference type="RefSeq" id="WP_107937887.1">
    <property type="nucleotide sequence ID" value="NZ_CP085009.1"/>
</dbReference>
<comment type="caution">
    <text evidence="1">The sequence shown here is derived from an EMBL/GenBank/DDBJ whole genome shotgun (WGS) entry which is preliminary data.</text>
</comment>
<accession>A0A318TIV1</accession>
<sequence>MSRGRKQDLVEESLLKELARGFLEKDPLVTIIKPRPIFEYSLELYKNGKFPKKLVFDKLKLSHHRS</sequence>
<name>A0A318TIV1_9BACL</name>
<organism evidence="1 2">
    <name type="scientific">Ureibacillus chungkukjangi</name>
    <dbReference type="NCBI Taxonomy" id="1202712"/>
    <lineage>
        <taxon>Bacteria</taxon>
        <taxon>Bacillati</taxon>
        <taxon>Bacillota</taxon>
        <taxon>Bacilli</taxon>
        <taxon>Bacillales</taxon>
        <taxon>Caryophanaceae</taxon>
        <taxon>Ureibacillus</taxon>
    </lineage>
</organism>
<protein>
    <submittedName>
        <fullName evidence="1">Uncharacterized protein</fullName>
    </submittedName>
</protein>
<dbReference type="EMBL" id="QJTJ01000058">
    <property type="protein sequence ID" value="PYF01765.1"/>
    <property type="molecule type" value="Genomic_DNA"/>
</dbReference>
<proteinExistence type="predicted"/>